<gene>
    <name evidence="3" type="ORF">ADK38_20080</name>
</gene>
<evidence type="ECO:0000259" key="2">
    <source>
        <dbReference type="SMART" id="SM00530"/>
    </source>
</evidence>
<evidence type="ECO:0000313" key="3">
    <source>
        <dbReference type="EMBL" id="KOG88386.1"/>
    </source>
</evidence>
<proteinExistence type="predicted"/>
<accession>A0ABR5J4V4</accession>
<feature type="region of interest" description="Disordered" evidence="1">
    <location>
        <begin position="75"/>
        <end position="100"/>
    </location>
</feature>
<dbReference type="InterPro" id="IPR001387">
    <property type="entry name" value="Cro/C1-type_HTH"/>
</dbReference>
<sequence>MTPDERFGDALRGRREAANLSLSGLAALTHYGKGHLNGVENGHRPAARELALRCDVALDAEGELLALVPPLSPHPSHLFPPSQPSRAAAQRRPVLAEAESPPEYGAEFDRLIRGGDARYAAGAMREADRWYLAAYRTAAGDARAQAYAVVRCARRWSDPGQADRELPHLLRGALAALDGDASPAADGLRLQLNAHLAKKLSMAADSERGARQAARTLRELRGLPPERRLSLGAEARCEVLTECRWGLYDFAPAAELLTVSEELQDAAARARSAHFHGEALVALAVDQLRAGRVDSALATVERHRAHAARRRSALTTWQQSTLDTLLDLWRGRFEEAADWIFGESRAIVERLEADLTVPADTLRRTRLGQAYWLLREQGRVGELFDSGLADGMAWRAGLILALCETARYDRARDQLAAFAQDTKGFTTLPPHGWSVPTVTLLAEAYTKLAQRAPADSQLPPLSIQLGERLAPHTSELALAGRPTVLLGPASRASGLLALAENEPARALHHFWHAARLARSSPPLMARLRLDE</sequence>
<dbReference type="SMART" id="SM00530">
    <property type="entry name" value="HTH_XRE"/>
    <property type="match status" value="1"/>
</dbReference>
<evidence type="ECO:0000256" key="1">
    <source>
        <dbReference type="SAM" id="MobiDB-lite"/>
    </source>
</evidence>
<dbReference type="Pfam" id="PF13560">
    <property type="entry name" value="HTH_31"/>
    <property type="match status" value="1"/>
</dbReference>
<name>A0ABR5J4V4_9ACTN</name>
<protein>
    <recommendedName>
        <fullName evidence="2">HTH cro/C1-type domain-containing protein</fullName>
    </recommendedName>
</protein>
<evidence type="ECO:0000313" key="4">
    <source>
        <dbReference type="Proteomes" id="UP000037020"/>
    </source>
</evidence>
<keyword evidence="4" id="KW-1185">Reference proteome</keyword>
<dbReference type="EMBL" id="LGUT01001715">
    <property type="protein sequence ID" value="KOG88386.1"/>
    <property type="molecule type" value="Genomic_DNA"/>
</dbReference>
<dbReference type="SUPFAM" id="SSF47413">
    <property type="entry name" value="lambda repressor-like DNA-binding domains"/>
    <property type="match status" value="1"/>
</dbReference>
<reference evidence="3 4" key="1">
    <citation type="submission" date="2015-07" db="EMBL/GenBank/DDBJ databases">
        <authorList>
            <person name="Ju K.-S."/>
            <person name="Doroghazi J.R."/>
            <person name="Metcalf W.W."/>
        </authorList>
    </citation>
    <scope>NUCLEOTIDE SEQUENCE [LARGE SCALE GENOMIC DNA]</scope>
    <source>
        <strain evidence="3 4">NRRL B-3589</strain>
    </source>
</reference>
<comment type="caution">
    <text evidence="3">The sequence shown here is derived from an EMBL/GenBank/DDBJ whole genome shotgun (WGS) entry which is preliminary data.</text>
</comment>
<dbReference type="CDD" id="cd00093">
    <property type="entry name" value="HTH_XRE"/>
    <property type="match status" value="1"/>
</dbReference>
<feature type="non-terminal residue" evidence="3">
    <location>
        <position position="531"/>
    </location>
</feature>
<organism evidence="3 4">
    <name type="scientific">Streptomyces varsoviensis</name>
    <dbReference type="NCBI Taxonomy" id="67373"/>
    <lineage>
        <taxon>Bacteria</taxon>
        <taxon>Bacillati</taxon>
        <taxon>Actinomycetota</taxon>
        <taxon>Actinomycetes</taxon>
        <taxon>Kitasatosporales</taxon>
        <taxon>Streptomycetaceae</taxon>
        <taxon>Streptomyces</taxon>
    </lineage>
</organism>
<feature type="domain" description="HTH cro/C1-type" evidence="2">
    <location>
        <begin position="10"/>
        <end position="65"/>
    </location>
</feature>
<dbReference type="Proteomes" id="UP000037020">
    <property type="component" value="Unassembled WGS sequence"/>
</dbReference>
<dbReference type="InterPro" id="IPR010982">
    <property type="entry name" value="Lambda_DNA-bd_dom_sf"/>
</dbReference>